<sequence length="341" mass="38359">MRQLKVEQVQKVVEDELGIEINPSWSPFKNLTVVAKAATIIYEKEKKRQPLPHTCQHRTSQRAHSSSSSKKPPLPADTCQHRPSLRAQSSKQRPVPESSKGEKKKPHEGALDMSRILHEMPGACSFDSSMDERQKREGLFKRPVDAKKRVHFEIGESSTKAEAKEKKKIKKTKVIINNTDQNPPPELPVQFKDRIREKGGYDLKFLIQKKLYKTDTSRGHNRLSMPLTQIKDHDFLTDEEKKKINQTKNNEITVEVIGTKLDTYELCFKKWNMKKATGNISSSYVLITGWNSIVYDDELKKDMAVQDDGGSGGGGNSLLSSSGHSGGVMASPTSPSHPQQD</sequence>
<dbReference type="SUPFAM" id="SSF101936">
    <property type="entry name" value="DNA-binding pseudobarrel domain"/>
    <property type="match status" value="1"/>
</dbReference>
<feature type="compositionally biased region" description="Basic residues" evidence="6">
    <location>
        <begin position="49"/>
        <end position="61"/>
    </location>
</feature>
<keyword evidence="2" id="KW-0805">Transcription regulation</keyword>
<evidence type="ECO:0000256" key="4">
    <source>
        <dbReference type="ARBA" id="ARBA00023163"/>
    </source>
</evidence>
<keyword evidence="8" id="KW-1185">Reference proteome</keyword>
<evidence type="ECO:0000256" key="3">
    <source>
        <dbReference type="ARBA" id="ARBA00023125"/>
    </source>
</evidence>
<dbReference type="InterPro" id="IPR015300">
    <property type="entry name" value="DNA-bd_pseudobarrel_sf"/>
</dbReference>
<dbReference type="PANTHER" id="PTHR31541:SF25">
    <property type="entry name" value="GAMMA-GLIADIN B"/>
    <property type="match status" value="1"/>
</dbReference>
<dbReference type="Pfam" id="PF03754">
    <property type="entry name" value="At2g31720-like"/>
    <property type="match status" value="1"/>
</dbReference>
<proteinExistence type="predicted"/>
<reference evidence="7 8" key="1">
    <citation type="submission" date="2019-09" db="EMBL/GenBank/DDBJ databases">
        <title>A chromosome-level genome assembly of the Chinese tupelo Nyssa sinensis.</title>
        <authorList>
            <person name="Yang X."/>
            <person name="Kang M."/>
            <person name="Yang Y."/>
            <person name="Xiong H."/>
            <person name="Wang M."/>
            <person name="Zhang Z."/>
            <person name="Wang Z."/>
            <person name="Wu H."/>
            <person name="Ma T."/>
            <person name="Liu J."/>
            <person name="Xi Z."/>
        </authorList>
    </citation>
    <scope>NUCLEOTIDE SEQUENCE [LARGE SCALE GENOMIC DNA]</scope>
    <source>
        <strain evidence="7">J267</strain>
        <tissue evidence="7">Leaf</tissue>
    </source>
</reference>
<comment type="subcellular location">
    <subcellularLocation>
        <location evidence="1">Nucleus</location>
    </subcellularLocation>
</comment>
<dbReference type="EMBL" id="CM018047">
    <property type="protein sequence ID" value="KAA8523838.1"/>
    <property type="molecule type" value="Genomic_DNA"/>
</dbReference>
<evidence type="ECO:0000256" key="5">
    <source>
        <dbReference type="ARBA" id="ARBA00023242"/>
    </source>
</evidence>
<dbReference type="GO" id="GO:0005634">
    <property type="term" value="C:nucleus"/>
    <property type="evidence" value="ECO:0007669"/>
    <property type="project" value="UniProtKB-SubCell"/>
</dbReference>
<evidence type="ECO:0000313" key="8">
    <source>
        <dbReference type="Proteomes" id="UP000325577"/>
    </source>
</evidence>
<dbReference type="Gene3D" id="2.40.330.10">
    <property type="entry name" value="DNA-binding pseudobarrel domain"/>
    <property type="match status" value="1"/>
</dbReference>
<organism evidence="7 8">
    <name type="scientific">Nyssa sinensis</name>
    <dbReference type="NCBI Taxonomy" id="561372"/>
    <lineage>
        <taxon>Eukaryota</taxon>
        <taxon>Viridiplantae</taxon>
        <taxon>Streptophyta</taxon>
        <taxon>Embryophyta</taxon>
        <taxon>Tracheophyta</taxon>
        <taxon>Spermatophyta</taxon>
        <taxon>Magnoliopsida</taxon>
        <taxon>eudicotyledons</taxon>
        <taxon>Gunneridae</taxon>
        <taxon>Pentapetalae</taxon>
        <taxon>asterids</taxon>
        <taxon>Cornales</taxon>
        <taxon>Nyssaceae</taxon>
        <taxon>Nyssa</taxon>
    </lineage>
</organism>
<name>A0A5J5A1H8_9ASTE</name>
<evidence type="ECO:0000313" key="7">
    <source>
        <dbReference type="EMBL" id="KAA8523838.1"/>
    </source>
</evidence>
<dbReference type="InterPro" id="IPR005508">
    <property type="entry name" value="At2g31720-like"/>
</dbReference>
<evidence type="ECO:0000256" key="2">
    <source>
        <dbReference type="ARBA" id="ARBA00023015"/>
    </source>
</evidence>
<dbReference type="PANTHER" id="PTHR31541">
    <property type="entry name" value="B3 DOMAIN PLANT PROTEIN-RELATED"/>
    <property type="match status" value="1"/>
</dbReference>
<feature type="compositionally biased region" description="Polar residues" evidence="6">
    <location>
        <begin position="331"/>
        <end position="341"/>
    </location>
</feature>
<feature type="region of interest" description="Disordered" evidence="6">
    <location>
        <begin position="43"/>
        <end position="110"/>
    </location>
</feature>
<keyword evidence="5" id="KW-0539">Nucleus</keyword>
<protein>
    <submittedName>
        <fullName evidence="7">Uncharacterized protein</fullName>
    </submittedName>
</protein>
<accession>A0A5J5A1H8</accession>
<dbReference type="GO" id="GO:0003677">
    <property type="term" value="F:DNA binding"/>
    <property type="evidence" value="ECO:0007669"/>
    <property type="project" value="UniProtKB-KW"/>
</dbReference>
<gene>
    <name evidence="7" type="ORF">F0562_010261</name>
</gene>
<feature type="compositionally biased region" description="Basic and acidic residues" evidence="6">
    <location>
        <begin position="99"/>
        <end position="110"/>
    </location>
</feature>
<keyword evidence="3" id="KW-0238">DNA-binding</keyword>
<evidence type="ECO:0000256" key="6">
    <source>
        <dbReference type="SAM" id="MobiDB-lite"/>
    </source>
</evidence>
<dbReference type="OrthoDB" id="1090008at2759"/>
<feature type="region of interest" description="Disordered" evidence="6">
    <location>
        <begin position="304"/>
        <end position="341"/>
    </location>
</feature>
<dbReference type="AlphaFoldDB" id="A0A5J5A1H8"/>
<dbReference type="Proteomes" id="UP000325577">
    <property type="component" value="Linkage Group LG4"/>
</dbReference>
<evidence type="ECO:0000256" key="1">
    <source>
        <dbReference type="ARBA" id="ARBA00004123"/>
    </source>
</evidence>
<keyword evidence="4" id="KW-0804">Transcription</keyword>